<dbReference type="NCBIfam" id="TIGR03941">
    <property type="entry name" value="tRNA_deam_assoc"/>
    <property type="match status" value="1"/>
</dbReference>
<dbReference type="EMBL" id="FTOF01000001">
    <property type="protein sequence ID" value="SIS38936.1"/>
    <property type="molecule type" value="Genomic_DNA"/>
</dbReference>
<dbReference type="InterPro" id="IPR023869">
    <property type="entry name" value="tRNA_Adeno_NH3ase_assoc_put"/>
</dbReference>
<accession>A0A1N7IPK1</accession>
<dbReference type="OrthoDB" id="5189541at2"/>
<proteinExistence type="predicted"/>
<dbReference type="RefSeq" id="WP_076598177.1">
    <property type="nucleotide sequence ID" value="NZ_CP046976.1"/>
</dbReference>
<dbReference type="Proteomes" id="UP000186292">
    <property type="component" value="Unassembled WGS sequence"/>
</dbReference>
<dbReference type="STRING" id="1161099.SAMN05444817_101192"/>
<organism evidence="1 2">
    <name type="scientific">Corynebacterium appendicis CIP 107643</name>
    <dbReference type="NCBI Taxonomy" id="1161099"/>
    <lineage>
        <taxon>Bacteria</taxon>
        <taxon>Bacillati</taxon>
        <taxon>Actinomycetota</taxon>
        <taxon>Actinomycetes</taxon>
        <taxon>Mycobacteriales</taxon>
        <taxon>Corynebacteriaceae</taxon>
        <taxon>Corynebacterium</taxon>
    </lineage>
</organism>
<evidence type="ECO:0000313" key="2">
    <source>
        <dbReference type="Proteomes" id="UP000186292"/>
    </source>
</evidence>
<keyword evidence="2" id="KW-1185">Reference proteome</keyword>
<gene>
    <name evidence="1" type="ORF">SAMN05444817_101192</name>
</gene>
<dbReference type="AlphaFoldDB" id="A0A1N7IPK1"/>
<evidence type="ECO:0000313" key="1">
    <source>
        <dbReference type="EMBL" id="SIS38936.1"/>
    </source>
</evidence>
<protein>
    <submittedName>
        <fullName evidence="1">Putative tRNA adenosine deaminase-associated protein</fullName>
    </submittedName>
</protein>
<reference evidence="2" key="1">
    <citation type="submission" date="2017-01" db="EMBL/GenBank/DDBJ databases">
        <authorList>
            <person name="Varghese N."/>
            <person name="Submissions S."/>
        </authorList>
    </citation>
    <scope>NUCLEOTIDE SEQUENCE [LARGE SCALE GENOMIC DNA]</scope>
    <source>
        <strain evidence="2">DSM 44531</strain>
    </source>
</reference>
<name>A0A1N7IPK1_9CORY</name>
<sequence>MNDGHAEASSGGGYDGAFDDGYAVTVARRDGEWVVAEFDDDFENLDTSIGAVRGLRSEGAAFALINVEEEYLVIVRPGPSRTRVLISDATMAVDDDFAAEVLDTAGIDIPDIDPDELDNIDGWADGDFRILEDVGVSEEVMSVLIDDSAADPSDVIDRIADELGFIDELDRALN</sequence>